<evidence type="ECO:0000313" key="7">
    <source>
        <dbReference type="Proteomes" id="UP000526033"/>
    </source>
</evidence>
<evidence type="ECO:0000256" key="2">
    <source>
        <dbReference type="ARBA" id="ARBA00022679"/>
    </source>
</evidence>
<feature type="binding site" evidence="4">
    <location>
        <position position="248"/>
    </location>
    <ligand>
        <name>S-adenosyl-L-methionine</name>
        <dbReference type="ChEBI" id="CHEBI:59789"/>
    </ligand>
</feature>
<reference evidence="6 7" key="1">
    <citation type="journal article" date="2020" name="Biotechnol. Biofuels">
        <title>New insights from the biogas microbiome by comprehensive genome-resolved metagenomics of nearly 1600 species originating from multiple anaerobic digesters.</title>
        <authorList>
            <person name="Campanaro S."/>
            <person name="Treu L."/>
            <person name="Rodriguez-R L.M."/>
            <person name="Kovalovszki A."/>
            <person name="Ziels R.M."/>
            <person name="Maus I."/>
            <person name="Zhu X."/>
            <person name="Kougias P.G."/>
            <person name="Basile A."/>
            <person name="Luo G."/>
            <person name="Schluter A."/>
            <person name="Konstantinidis K.T."/>
            <person name="Angelidaki I."/>
        </authorList>
    </citation>
    <scope>NUCLEOTIDE SEQUENCE [LARGE SCALE GENOMIC DNA]</scope>
    <source>
        <strain evidence="6">AS27yjCOA_165</strain>
    </source>
</reference>
<comment type="caution">
    <text evidence="6">The sequence shown here is derived from an EMBL/GenBank/DDBJ whole genome shotgun (WGS) entry which is preliminary data.</text>
</comment>
<keyword evidence="3 4" id="KW-0949">S-adenosyl-L-methionine</keyword>
<dbReference type="GO" id="GO:0032259">
    <property type="term" value="P:methylation"/>
    <property type="evidence" value="ECO:0007669"/>
    <property type="project" value="UniProtKB-KW"/>
</dbReference>
<evidence type="ECO:0000256" key="5">
    <source>
        <dbReference type="PROSITE-ProRule" id="PRU10015"/>
    </source>
</evidence>
<evidence type="ECO:0000256" key="4">
    <source>
        <dbReference type="PROSITE-ProRule" id="PRU01024"/>
    </source>
</evidence>
<evidence type="ECO:0000256" key="1">
    <source>
        <dbReference type="ARBA" id="ARBA00022603"/>
    </source>
</evidence>
<dbReference type="InterPro" id="IPR030390">
    <property type="entry name" value="MeTrfase_TrmA_AS"/>
</dbReference>
<evidence type="ECO:0000313" key="6">
    <source>
        <dbReference type="EMBL" id="NMB70101.1"/>
    </source>
</evidence>
<accession>A0A7X9HH76</accession>
<dbReference type="GO" id="GO:0009451">
    <property type="term" value="P:RNA modification"/>
    <property type="evidence" value="ECO:0007669"/>
    <property type="project" value="UniProtKB-ARBA"/>
</dbReference>
<dbReference type="EMBL" id="JAAZNL010000027">
    <property type="protein sequence ID" value="NMB70101.1"/>
    <property type="molecule type" value="Genomic_DNA"/>
</dbReference>
<name>A0A7X9HH76_UNCKA</name>
<dbReference type="Gene3D" id="3.40.50.150">
    <property type="entry name" value="Vaccinia Virus protein VP39"/>
    <property type="match status" value="1"/>
</dbReference>
<dbReference type="SUPFAM" id="SSF53335">
    <property type="entry name" value="S-adenosyl-L-methionine-dependent methyltransferases"/>
    <property type="match status" value="1"/>
</dbReference>
<dbReference type="AlphaFoldDB" id="A0A7X9HH76"/>
<keyword evidence="2 4" id="KW-0808">Transferase</keyword>
<dbReference type="CDD" id="cd02440">
    <property type="entry name" value="AdoMet_MTases"/>
    <property type="match status" value="1"/>
</dbReference>
<sequence length="382" mass="43271">MQENTLCGRKDVCGSCGWFDIPYEEQLLKKLEGINTAAKADKISLICSKIIPSVTNSHYRNKMDFVIDYKGNFGLREKGKWWKVIDNHTCFLPDTKIIDLYHRLYPWVKNSGLSYYDRKADAGLLRYAIIRVTKLGETMVIILTTNPKDSSEEMLIKNSLASLVDTLNVTSFVWSHTSSKSDISFGENCEVISGAAYIREKINEHFYIIRPNSFFQTNSQTAELLQSHVISMTDTFNLPSSANVLDLYCGSGFFTLPLSGKYKNTYGVESVKSAIDDANENAQLNNLHPNFICAPAENIRISDYVPELVLVDPPRSGLHPKVINDLLTVCPKYMIYVSCKYEKFLSEMQLLRTKYSVVDCHAIDMFPHTPHTEVVTALVRNP</sequence>
<dbReference type="InterPro" id="IPR010280">
    <property type="entry name" value="U5_MeTrfase_fam"/>
</dbReference>
<dbReference type="InterPro" id="IPR029063">
    <property type="entry name" value="SAM-dependent_MTases_sf"/>
</dbReference>
<feature type="binding site" evidence="4">
    <location>
        <position position="216"/>
    </location>
    <ligand>
        <name>S-adenosyl-L-methionine</name>
        <dbReference type="ChEBI" id="CHEBI:59789"/>
    </ligand>
</feature>
<dbReference type="Proteomes" id="UP000526033">
    <property type="component" value="Unassembled WGS sequence"/>
</dbReference>
<feature type="binding site" evidence="4">
    <location>
        <position position="312"/>
    </location>
    <ligand>
        <name>S-adenosyl-L-methionine</name>
        <dbReference type="ChEBI" id="CHEBI:59789"/>
    </ligand>
</feature>
<dbReference type="GO" id="GO:0008173">
    <property type="term" value="F:RNA methyltransferase activity"/>
    <property type="evidence" value="ECO:0007669"/>
    <property type="project" value="InterPro"/>
</dbReference>
<keyword evidence="1 4" id="KW-0489">Methyltransferase</keyword>
<comment type="similarity">
    <text evidence="4">Belongs to the class I-like SAM-binding methyltransferase superfamily. RNA M5U methyltransferase family.</text>
</comment>
<feature type="active site" description="Nucleophile" evidence="4">
    <location>
        <position position="339"/>
    </location>
</feature>
<feature type="active site" evidence="5">
    <location>
        <position position="339"/>
    </location>
</feature>
<dbReference type="InterPro" id="IPR030391">
    <property type="entry name" value="MeTrfase_TrmA_CS"/>
</dbReference>
<dbReference type="PROSITE" id="PS01230">
    <property type="entry name" value="TRMA_1"/>
    <property type="match status" value="1"/>
</dbReference>
<dbReference type="GO" id="GO:0006396">
    <property type="term" value="P:RNA processing"/>
    <property type="evidence" value="ECO:0007669"/>
    <property type="project" value="InterPro"/>
</dbReference>
<dbReference type="Pfam" id="PF05958">
    <property type="entry name" value="tRNA_U5-meth_tr"/>
    <property type="match status" value="2"/>
</dbReference>
<dbReference type="PANTHER" id="PTHR11061">
    <property type="entry name" value="RNA M5U METHYLTRANSFERASE"/>
    <property type="match status" value="1"/>
</dbReference>
<dbReference type="PROSITE" id="PS01231">
    <property type="entry name" value="TRMA_2"/>
    <property type="match status" value="1"/>
</dbReference>
<evidence type="ECO:0000256" key="3">
    <source>
        <dbReference type="ARBA" id="ARBA00022691"/>
    </source>
</evidence>
<dbReference type="PANTHER" id="PTHR11061:SF30">
    <property type="entry name" value="TRNA (URACIL(54)-C(5))-METHYLTRANSFERASE"/>
    <property type="match status" value="1"/>
</dbReference>
<organism evidence="6 7">
    <name type="scientific">candidate division WWE3 bacterium</name>
    <dbReference type="NCBI Taxonomy" id="2053526"/>
    <lineage>
        <taxon>Bacteria</taxon>
        <taxon>Katanobacteria</taxon>
    </lineage>
</organism>
<feature type="binding site" evidence="4">
    <location>
        <position position="269"/>
    </location>
    <ligand>
        <name>S-adenosyl-L-methionine</name>
        <dbReference type="ChEBI" id="CHEBI:59789"/>
    </ligand>
</feature>
<dbReference type="Gene3D" id="2.40.50.1070">
    <property type="match status" value="1"/>
</dbReference>
<proteinExistence type="inferred from homology"/>
<dbReference type="GO" id="GO:0008757">
    <property type="term" value="F:S-adenosylmethionine-dependent methyltransferase activity"/>
    <property type="evidence" value="ECO:0007669"/>
    <property type="project" value="UniProtKB-ARBA"/>
</dbReference>
<dbReference type="PROSITE" id="PS51687">
    <property type="entry name" value="SAM_MT_RNA_M5U"/>
    <property type="match status" value="1"/>
</dbReference>
<gene>
    <name evidence="6" type="ORF">GYA27_02770</name>
</gene>
<protein>
    <submittedName>
        <fullName evidence="6">Class I SAM-dependent RNA methyltransferase</fullName>
    </submittedName>
</protein>